<dbReference type="Proteomes" id="UP001249851">
    <property type="component" value="Unassembled WGS sequence"/>
</dbReference>
<dbReference type="InterPro" id="IPR006612">
    <property type="entry name" value="THAP_Znf"/>
</dbReference>
<organism evidence="7 8">
    <name type="scientific">Acropora cervicornis</name>
    <name type="common">Staghorn coral</name>
    <dbReference type="NCBI Taxonomy" id="6130"/>
    <lineage>
        <taxon>Eukaryota</taxon>
        <taxon>Metazoa</taxon>
        <taxon>Cnidaria</taxon>
        <taxon>Anthozoa</taxon>
        <taxon>Hexacorallia</taxon>
        <taxon>Scleractinia</taxon>
        <taxon>Astrocoeniina</taxon>
        <taxon>Acroporidae</taxon>
        <taxon>Acropora</taxon>
    </lineage>
</organism>
<evidence type="ECO:0000256" key="3">
    <source>
        <dbReference type="ARBA" id="ARBA00022833"/>
    </source>
</evidence>
<evidence type="ECO:0000313" key="7">
    <source>
        <dbReference type="EMBL" id="KAK2567857.1"/>
    </source>
</evidence>
<evidence type="ECO:0000256" key="2">
    <source>
        <dbReference type="ARBA" id="ARBA00022771"/>
    </source>
</evidence>
<accession>A0AAD9VBE0</accession>
<protein>
    <recommendedName>
        <fullName evidence="6">THAP-type domain-containing protein</fullName>
    </recommendedName>
</protein>
<keyword evidence="1" id="KW-0479">Metal-binding</keyword>
<comment type="caution">
    <text evidence="7">The sequence shown here is derived from an EMBL/GenBank/DDBJ whole genome shotgun (WGS) entry which is preliminary data.</text>
</comment>
<evidence type="ECO:0000256" key="4">
    <source>
        <dbReference type="ARBA" id="ARBA00023125"/>
    </source>
</evidence>
<name>A0AAD9VBE0_ACRCE</name>
<keyword evidence="4 5" id="KW-0238">DNA-binding</keyword>
<evidence type="ECO:0000259" key="6">
    <source>
        <dbReference type="PROSITE" id="PS50950"/>
    </source>
</evidence>
<reference evidence="7" key="2">
    <citation type="journal article" date="2023" name="Science">
        <title>Genomic signatures of disease resistance in endangered staghorn corals.</title>
        <authorList>
            <person name="Vollmer S.V."/>
            <person name="Selwyn J.D."/>
            <person name="Despard B.A."/>
            <person name="Roesel C.L."/>
        </authorList>
    </citation>
    <scope>NUCLEOTIDE SEQUENCE</scope>
    <source>
        <strain evidence="7">K2</strain>
    </source>
</reference>
<dbReference type="GO" id="GO:0003677">
    <property type="term" value="F:DNA binding"/>
    <property type="evidence" value="ECO:0007669"/>
    <property type="project" value="UniProtKB-UniRule"/>
</dbReference>
<gene>
    <name evidence="7" type="ORF">P5673_007741</name>
</gene>
<sequence length="406" mass="46283">MPGKNCSVFGCGSCRRTKGIGIWKLPAAKNDSYKKWRSDWLSAITKARVMDKSFKELIAKDRVYTCERHFASDDIEICKYLVFAEIVSDMCLFPLFAVTTDKMTKKKPRFGALPTLNMPIRSIESKKPPERPHRAVVKESPQSRIYQSFQEVSRGLKGLKSLTEWSYKALEDKVILKKIHNEFLLPQIEVIVDDGLGFTVKAFGSTLPDDHPVYLTHKRSVVNITLKNLVKELEAYKLCCGVTMNELNGKLFHHVIPMCTTDEDDNSPFPNKGYWRIKGCSLLVCDDDDDGDVCDGCGQFSSSVKIANQAKTQRLSTPAQFLLREGMEFVLTERFRQDSLEEYFGHQRKLGRRNDNPDIQAFGYDNNAIRIQSQVSCLSGNTRGRKDRTRAWEQVTDDPIPCKKKK</sequence>
<evidence type="ECO:0000256" key="5">
    <source>
        <dbReference type="PROSITE-ProRule" id="PRU00309"/>
    </source>
</evidence>
<evidence type="ECO:0000313" key="8">
    <source>
        <dbReference type="Proteomes" id="UP001249851"/>
    </source>
</evidence>
<dbReference type="EMBL" id="JARQWQ010000013">
    <property type="protein sequence ID" value="KAK2567857.1"/>
    <property type="molecule type" value="Genomic_DNA"/>
</dbReference>
<dbReference type="GO" id="GO:0008270">
    <property type="term" value="F:zinc ion binding"/>
    <property type="evidence" value="ECO:0007669"/>
    <property type="project" value="UniProtKB-KW"/>
</dbReference>
<proteinExistence type="predicted"/>
<dbReference type="AlphaFoldDB" id="A0AAD9VBE0"/>
<dbReference type="PROSITE" id="PS50950">
    <property type="entry name" value="ZF_THAP"/>
    <property type="match status" value="1"/>
</dbReference>
<keyword evidence="2 5" id="KW-0863">Zinc-finger</keyword>
<keyword evidence="8" id="KW-1185">Reference proteome</keyword>
<feature type="domain" description="THAP-type" evidence="6">
    <location>
        <begin position="1"/>
        <end position="117"/>
    </location>
</feature>
<keyword evidence="3" id="KW-0862">Zinc</keyword>
<reference evidence="7" key="1">
    <citation type="journal article" date="2023" name="G3 (Bethesda)">
        <title>Whole genome assembly and annotation of the endangered Caribbean coral Acropora cervicornis.</title>
        <authorList>
            <person name="Selwyn J.D."/>
            <person name="Vollmer S.V."/>
        </authorList>
    </citation>
    <scope>NUCLEOTIDE SEQUENCE</scope>
    <source>
        <strain evidence="7">K2</strain>
    </source>
</reference>
<evidence type="ECO:0000256" key="1">
    <source>
        <dbReference type="ARBA" id="ARBA00022723"/>
    </source>
</evidence>